<dbReference type="GO" id="GO:0003700">
    <property type="term" value="F:DNA-binding transcription factor activity"/>
    <property type="evidence" value="ECO:0007669"/>
    <property type="project" value="InterPro"/>
</dbReference>
<dbReference type="PANTHER" id="PTHR33164">
    <property type="entry name" value="TRANSCRIPTIONAL REGULATOR, MARR FAMILY"/>
    <property type="match status" value="1"/>
</dbReference>
<dbReference type="SUPFAM" id="SSF46785">
    <property type="entry name" value="Winged helix' DNA-binding domain"/>
    <property type="match status" value="1"/>
</dbReference>
<dbReference type="PANTHER" id="PTHR33164:SF43">
    <property type="entry name" value="HTH-TYPE TRANSCRIPTIONAL REPRESSOR YETL"/>
    <property type="match status" value="1"/>
</dbReference>
<dbReference type="EMBL" id="CP001966">
    <property type="protein sequence ID" value="ADG77333.1"/>
    <property type="molecule type" value="Genomic_DNA"/>
</dbReference>
<sequence length="143" mass="15867">MVADSTKRGFGQDLFTLVRTYRQHTDPLLEDFPAGPRGFYVMVAVEESGPRNQQALACSVGIDRTVMTYTLDALQQAGLTERLVDPDDRRARLITLTAKGRQALHRTRAELDQAESEFLSPLTATERQALTSLLQRAASATDE</sequence>
<reference evidence="2 3" key="2">
    <citation type="journal article" date="2011" name="Stand. Genomic Sci.">
        <title>Complete genome sequence of Tsukamurella paurometabola type strain (no. 33).</title>
        <authorList>
            <person name="Munk A.C."/>
            <person name="Lapidus A."/>
            <person name="Lucas S."/>
            <person name="Nolan M."/>
            <person name="Tice H."/>
            <person name="Cheng J.F."/>
            <person name="Del Rio T.G."/>
            <person name="Goodwin L."/>
            <person name="Pitluck S."/>
            <person name="Liolios K."/>
            <person name="Huntemann M."/>
            <person name="Ivanova N."/>
            <person name="Mavromatis K."/>
            <person name="Mikhailova N."/>
            <person name="Pati A."/>
            <person name="Chen A."/>
            <person name="Palaniappan K."/>
            <person name="Tapia R."/>
            <person name="Han C."/>
            <person name="Land M."/>
            <person name="Hauser L."/>
            <person name="Chang Y.J."/>
            <person name="Jeffries C.D."/>
            <person name="Brettin T."/>
            <person name="Yasawong M."/>
            <person name="Brambilla E.M."/>
            <person name="Rohde M."/>
            <person name="Sikorski J."/>
            <person name="Goker M."/>
            <person name="Detter J.C."/>
            <person name="Woyke T."/>
            <person name="Bristow J."/>
            <person name="Eisen J.A."/>
            <person name="Markowitz V."/>
            <person name="Hugenholtz P."/>
            <person name="Kyrpides N.C."/>
            <person name="Klenk H.P."/>
        </authorList>
    </citation>
    <scope>NUCLEOTIDE SEQUENCE [LARGE SCALE GENOMIC DNA]</scope>
    <source>
        <strain evidence="3">ATCC 8368 / DSM 20162 / CCUG 35730 / CIP 100753 / JCM 10117 / KCTC 9821 / NBRC 16120 / NCIMB 702349 / NCTC 13040</strain>
    </source>
</reference>
<dbReference type="PROSITE" id="PS50995">
    <property type="entry name" value="HTH_MARR_2"/>
    <property type="match status" value="1"/>
</dbReference>
<evidence type="ECO:0000313" key="3">
    <source>
        <dbReference type="Proteomes" id="UP000001213"/>
    </source>
</evidence>
<dbReference type="InterPro" id="IPR039422">
    <property type="entry name" value="MarR/SlyA-like"/>
</dbReference>
<keyword evidence="3" id="KW-1185">Reference proteome</keyword>
<protein>
    <submittedName>
        <fullName evidence="2">Transcriptional regulator, MarR family</fullName>
    </submittedName>
</protein>
<evidence type="ECO:0000313" key="2">
    <source>
        <dbReference type="EMBL" id="ADG77333.1"/>
    </source>
</evidence>
<accession>D5UT46</accession>
<feature type="domain" description="HTH marR-type" evidence="1">
    <location>
        <begin position="7"/>
        <end position="139"/>
    </location>
</feature>
<name>D5UT46_TSUPD</name>
<proteinExistence type="predicted"/>
<dbReference type="Gene3D" id="1.10.10.10">
    <property type="entry name" value="Winged helix-like DNA-binding domain superfamily/Winged helix DNA-binding domain"/>
    <property type="match status" value="1"/>
</dbReference>
<dbReference type="InterPro" id="IPR000835">
    <property type="entry name" value="HTH_MarR-typ"/>
</dbReference>
<organism evidence="2 3">
    <name type="scientific">Tsukamurella paurometabola (strain ATCC 8368 / DSM 20162 / CCUG 35730 / CIP 100753 / JCM 10117 / KCTC 9821 / NBRC 16120 / NCIMB 702349 / NCTC 13040)</name>
    <name type="common">Corynebacterium paurometabolum</name>
    <dbReference type="NCBI Taxonomy" id="521096"/>
    <lineage>
        <taxon>Bacteria</taxon>
        <taxon>Bacillati</taxon>
        <taxon>Actinomycetota</taxon>
        <taxon>Actinomycetes</taxon>
        <taxon>Mycobacteriales</taxon>
        <taxon>Tsukamurellaceae</taxon>
        <taxon>Tsukamurella</taxon>
    </lineage>
</organism>
<dbReference type="Pfam" id="PF01047">
    <property type="entry name" value="MarR"/>
    <property type="match status" value="1"/>
</dbReference>
<dbReference type="eggNOG" id="COG1846">
    <property type="taxonomic scope" value="Bacteria"/>
</dbReference>
<dbReference type="InterPro" id="IPR036390">
    <property type="entry name" value="WH_DNA-bd_sf"/>
</dbReference>
<dbReference type="AlphaFoldDB" id="D5UT46"/>
<reference evidence="3" key="1">
    <citation type="submission" date="2010-03" db="EMBL/GenBank/DDBJ databases">
        <title>The complete chromosome of Tsukamurella paurometabola DSM 20162.</title>
        <authorList>
            <consortium name="US DOE Joint Genome Institute (JGI-PGF)"/>
            <person name="Lucas S."/>
            <person name="Copeland A."/>
            <person name="Lapidus A."/>
            <person name="Glavina del Rio T."/>
            <person name="Dalin E."/>
            <person name="Tice H."/>
            <person name="Bruce D."/>
            <person name="Goodwin L."/>
            <person name="Pitluck S."/>
            <person name="Kyrpides N."/>
            <person name="Mavromatis K."/>
            <person name="Ivanova N."/>
            <person name="Mikhailova N."/>
            <person name="Munk A.C."/>
            <person name="Brettin T."/>
            <person name="Detter J.C."/>
            <person name="Tapia R."/>
            <person name="Han C."/>
            <person name="Larimer F."/>
            <person name="Land M."/>
            <person name="Hauser L."/>
            <person name="Markowitz V."/>
            <person name="Cheng J.-F."/>
            <person name="Hugenholtz P."/>
            <person name="Woyke T."/>
            <person name="Wu D."/>
            <person name="Jando M."/>
            <person name="Brambilla E."/>
            <person name="Klenk H.-P."/>
            <person name="Eisen J.A."/>
        </authorList>
    </citation>
    <scope>NUCLEOTIDE SEQUENCE [LARGE SCALE GENOMIC DNA]</scope>
    <source>
        <strain evidence="3">ATCC 8368 / DSM 20162 / CCUG 35730 / CIP 100753 / JCM 10117 / KCTC 9821 / NBRC 16120 / NCIMB 702349 / NCTC 13040</strain>
    </source>
</reference>
<dbReference type="GO" id="GO:0006950">
    <property type="term" value="P:response to stress"/>
    <property type="evidence" value="ECO:0007669"/>
    <property type="project" value="TreeGrafter"/>
</dbReference>
<dbReference type="InterPro" id="IPR036388">
    <property type="entry name" value="WH-like_DNA-bd_sf"/>
</dbReference>
<evidence type="ECO:0000259" key="1">
    <source>
        <dbReference type="PROSITE" id="PS50995"/>
    </source>
</evidence>
<dbReference type="PRINTS" id="PR00598">
    <property type="entry name" value="HTHMARR"/>
</dbReference>
<gene>
    <name evidence="2" type="ordered locus">Tpau_0696</name>
</gene>
<dbReference type="SMART" id="SM00347">
    <property type="entry name" value="HTH_MARR"/>
    <property type="match status" value="1"/>
</dbReference>
<dbReference type="RefSeq" id="WP_013125374.1">
    <property type="nucleotide sequence ID" value="NC_014158.1"/>
</dbReference>
<dbReference type="Proteomes" id="UP000001213">
    <property type="component" value="Chromosome"/>
</dbReference>
<dbReference type="KEGG" id="tpr:Tpau_0696"/>
<dbReference type="HOGENOM" id="CLU_083287_4_2_11"/>